<sequence>MRGIKMYQPNEKDAPVALFLSSLDPRLTRKILLQILRLASLHPAEMREPHIKHFVLERYSALYELREKSKILIRIIFTISNGDIILLTPFIKRRKRDSEKALEQAVRILADIRAHPECVVEFYPVVSATGT</sequence>
<comment type="caution">
    <text evidence="1">The sequence shown here is derived from an EMBL/GenBank/DDBJ whole genome shotgun (WGS) entry which is preliminary data.</text>
</comment>
<accession>A0A645CZF8</accession>
<organism evidence="1">
    <name type="scientific">bioreactor metagenome</name>
    <dbReference type="NCBI Taxonomy" id="1076179"/>
    <lineage>
        <taxon>unclassified sequences</taxon>
        <taxon>metagenomes</taxon>
        <taxon>ecological metagenomes</taxon>
    </lineage>
</organism>
<dbReference type="InterPro" id="IPR009241">
    <property type="entry name" value="HigB-like"/>
</dbReference>
<evidence type="ECO:0000313" key="1">
    <source>
        <dbReference type="EMBL" id="MPM82238.1"/>
    </source>
</evidence>
<gene>
    <name evidence="1" type="ORF">SDC9_129299</name>
</gene>
<protein>
    <recommendedName>
        <fullName evidence="2">Type II toxin-antitoxin system RelE/ParE family toxin</fullName>
    </recommendedName>
</protein>
<dbReference type="Pfam" id="PF05973">
    <property type="entry name" value="Gp49"/>
    <property type="match status" value="1"/>
</dbReference>
<dbReference type="AlphaFoldDB" id="A0A645CZF8"/>
<proteinExistence type="predicted"/>
<dbReference type="EMBL" id="VSSQ01031378">
    <property type="protein sequence ID" value="MPM82238.1"/>
    <property type="molecule type" value="Genomic_DNA"/>
</dbReference>
<name>A0A645CZF8_9ZZZZ</name>
<evidence type="ECO:0008006" key="2">
    <source>
        <dbReference type="Google" id="ProtNLM"/>
    </source>
</evidence>
<reference evidence="1" key="1">
    <citation type="submission" date="2019-08" db="EMBL/GenBank/DDBJ databases">
        <authorList>
            <person name="Kucharzyk K."/>
            <person name="Murdoch R.W."/>
            <person name="Higgins S."/>
            <person name="Loffler F."/>
        </authorList>
    </citation>
    <scope>NUCLEOTIDE SEQUENCE</scope>
</reference>